<proteinExistence type="predicted"/>
<protein>
    <submittedName>
        <fullName evidence="1">Uncharacterized protein</fullName>
    </submittedName>
</protein>
<sequence length="273" mass="31593">MLKPRAHVMITVKASPEPSKTYGDTVCVAGVWLRDGSPEWVRIYPVAFRHLQSEQQFRKYEVIEVDLTRSPSDTRHESYRPNWETLRRQSAKPLTTKARGPILEQLIGPTMCDLRKGVEQDLTAQSLGLVEVAEMRPLIFEKHGPWTPKQVQAMTSFMSQPELFGEVDDSPELVPPRYKVKYKYKCASAACSNWHEQRILDWELNALQHHNRHASDADLRSLISTKFYDEMWNAKVRTYFFVGNFADIAKRRSYSVLGVYKPPRESDWGSTLF</sequence>
<dbReference type="AlphaFoldDB" id="A0A3L6ZN88"/>
<organism evidence="1 2">
    <name type="scientific">Mycetocola manganoxydans</name>
    <dbReference type="NCBI Taxonomy" id="699879"/>
    <lineage>
        <taxon>Bacteria</taxon>
        <taxon>Bacillati</taxon>
        <taxon>Actinomycetota</taxon>
        <taxon>Actinomycetes</taxon>
        <taxon>Micrococcales</taxon>
        <taxon>Microbacteriaceae</taxon>
        <taxon>Mycetocola</taxon>
    </lineage>
</organism>
<gene>
    <name evidence="1" type="ORF">D9V29_11610</name>
</gene>
<dbReference type="Proteomes" id="UP000270299">
    <property type="component" value="Unassembled WGS sequence"/>
</dbReference>
<reference evidence="1 2" key="1">
    <citation type="submission" date="2018-10" db="EMBL/GenBank/DDBJ databases">
        <authorList>
            <person name="Li J."/>
        </authorList>
    </citation>
    <scope>NUCLEOTIDE SEQUENCE [LARGE SCALE GENOMIC DNA]</scope>
    <source>
        <strain evidence="1 2">CCTCC AB209002</strain>
    </source>
</reference>
<keyword evidence="2" id="KW-1185">Reference proteome</keyword>
<name>A0A3L6ZN88_9MICO</name>
<comment type="caution">
    <text evidence="1">The sequence shown here is derived from an EMBL/GenBank/DDBJ whole genome shotgun (WGS) entry which is preliminary data.</text>
</comment>
<evidence type="ECO:0000313" key="1">
    <source>
        <dbReference type="EMBL" id="RLP69364.1"/>
    </source>
</evidence>
<evidence type="ECO:0000313" key="2">
    <source>
        <dbReference type="Proteomes" id="UP000270299"/>
    </source>
</evidence>
<dbReference type="OrthoDB" id="7595944at2"/>
<accession>A0A3L6ZN88</accession>
<dbReference type="EMBL" id="RCUV01000013">
    <property type="protein sequence ID" value="RLP69364.1"/>
    <property type="molecule type" value="Genomic_DNA"/>
</dbReference>
<dbReference type="RefSeq" id="WP_121673495.1">
    <property type="nucleotide sequence ID" value="NZ_BMXM01000009.1"/>
</dbReference>